<dbReference type="EMBL" id="JHAJ01000002">
    <property type="protein sequence ID" value="KLA47569.1"/>
    <property type="molecule type" value="Genomic_DNA"/>
</dbReference>
<name>A0A837IUJ0_9LACO</name>
<comment type="caution">
    <text evidence="1">The sequence shown here is derived from an EMBL/GenBank/DDBJ whole genome shotgun (WGS) entry which is preliminary data.</text>
</comment>
<dbReference type="Proteomes" id="UP000035618">
    <property type="component" value="Unassembled WGS sequence"/>
</dbReference>
<reference evidence="1 2" key="1">
    <citation type="journal article" date="2015" name="BMC Microbiol.">
        <title>Lactobacillus ruminis strains cluster according to their mammalian gut source.</title>
        <authorList>
            <person name="O' Donnell M.M."/>
            <person name="Harris H.M."/>
            <person name="Lynch D.B."/>
            <person name="Ross R.P."/>
            <person name="O'Toole P.W."/>
        </authorList>
    </citation>
    <scope>NUCLEOTIDE SEQUENCE [LARGE SCALE GENOMIC DNA]</scope>
    <source>
        <strain evidence="1 2">ATCC 27780</strain>
    </source>
</reference>
<gene>
    <name evidence="1" type="ORF">LRB_70</name>
</gene>
<sequence length="42" mass="4978">MMKRGWEKTLPQIEEPDDLQPIANHPVFFVFHDGNNQKELAR</sequence>
<evidence type="ECO:0000313" key="1">
    <source>
        <dbReference type="EMBL" id="KLA47569.1"/>
    </source>
</evidence>
<proteinExistence type="predicted"/>
<organism evidence="1 2">
    <name type="scientific">Ligilactobacillus ruminis</name>
    <dbReference type="NCBI Taxonomy" id="1623"/>
    <lineage>
        <taxon>Bacteria</taxon>
        <taxon>Bacillati</taxon>
        <taxon>Bacillota</taxon>
        <taxon>Bacilli</taxon>
        <taxon>Lactobacillales</taxon>
        <taxon>Lactobacillaceae</taxon>
        <taxon>Ligilactobacillus</taxon>
    </lineage>
</organism>
<protein>
    <submittedName>
        <fullName evidence="1">Uncharacterized protein</fullName>
    </submittedName>
</protein>
<dbReference type="AlphaFoldDB" id="A0A837IUJ0"/>
<accession>A0A837IUJ0</accession>
<evidence type="ECO:0000313" key="2">
    <source>
        <dbReference type="Proteomes" id="UP000035618"/>
    </source>
</evidence>